<dbReference type="Gene3D" id="3.10.129.10">
    <property type="entry name" value="Hotdog Thioesterase"/>
    <property type="match status" value="1"/>
</dbReference>
<dbReference type="Proteomes" id="UP000281813">
    <property type="component" value="Unassembled WGS sequence"/>
</dbReference>
<dbReference type="EMBL" id="RBZO01000018">
    <property type="protein sequence ID" value="RKQ14751.1"/>
    <property type="molecule type" value="Genomic_DNA"/>
</dbReference>
<organism evidence="3 4">
    <name type="scientific">Oceanobacillus bengalensis</name>
    <dbReference type="NCBI Taxonomy" id="1435466"/>
    <lineage>
        <taxon>Bacteria</taxon>
        <taxon>Bacillati</taxon>
        <taxon>Bacillota</taxon>
        <taxon>Bacilli</taxon>
        <taxon>Bacillales</taxon>
        <taxon>Bacillaceae</taxon>
        <taxon>Oceanobacillus</taxon>
    </lineage>
</organism>
<dbReference type="RefSeq" id="WP_121132071.1">
    <property type="nucleotide sequence ID" value="NZ_JBHUFK010000003.1"/>
</dbReference>
<evidence type="ECO:0000256" key="1">
    <source>
        <dbReference type="ARBA" id="ARBA00022801"/>
    </source>
</evidence>
<reference evidence="3 4" key="1">
    <citation type="journal article" date="2015" name="Antonie Van Leeuwenhoek">
        <title>Oceanobacillus bengalensis sp. nov., a bacterium isolated from seawater of the Bay of Bengal.</title>
        <authorList>
            <person name="Yongchang O."/>
            <person name="Xiang W."/>
            <person name="Wang G."/>
        </authorList>
    </citation>
    <scope>NUCLEOTIDE SEQUENCE [LARGE SCALE GENOMIC DNA]</scope>
    <source>
        <strain evidence="3 4">MCCC 1K00260</strain>
    </source>
</reference>
<dbReference type="InterPro" id="IPR003736">
    <property type="entry name" value="PAAI_dom"/>
</dbReference>
<dbReference type="OrthoDB" id="328435at2"/>
<accession>A0A494YX03</accession>
<dbReference type="Pfam" id="PF03061">
    <property type="entry name" value="4HBT"/>
    <property type="match status" value="1"/>
</dbReference>
<proteinExistence type="predicted"/>
<evidence type="ECO:0000259" key="2">
    <source>
        <dbReference type="Pfam" id="PF03061"/>
    </source>
</evidence>
<dbReference type="AlphaFoldDB" id="A0A494YX03"/>
<dbReference type="InterPro" id="IPR006683">
    <property type="entry name" value="Thioestr_dom"/>
</dbReference>
<gene>
    <name evidence="3" type="ORF">D8M05_11925</name>
</gene>
<dbReference type="GO" id="GO:0016289">
    <property type="term" value="F:acyl-CoA hydrolase activity"/>
    <property type="evidence" value="ECO:0007669"/>
    <property type="project" value="UniProtKB-ARBA"/>
</dbReference>
<dbReference type="PANTHER" id="PTHR43240">
    <property type="entry name" value="1,4-DIHYDROXY-2-NAPHTHOYL-COA THIOESTERASE 1"/>
    <property type="match status" value="1"/>
</dbReference>
<protein>
    <submittedName>
        <fullName evidence="3">PaaI family thioesterase</fullName>
    </submittedName>
</protein>
<dbReference type="CDD" id="cd03443">
    <property type="entry name" value="PaaI_thioesterase"/>
    <property type="match status" value="1"/>
</dbReference>
<evidence type="ECO:0000313" key="3">
    <source>
        <dbReference type="EMBL" id="RKQ14751.1"/>
    </source>
</evidence>
<dbReference type="NCBIfam" id="TIGR00369">
    <property type="entry name" value="unchar_dom_1"/>
    <property type="match status" value="1"/>
</dbReference>
<dbReference type="InterPro" id="IPR029069">
    <property type="entry name" value="HotDog_dom_sf"/>
</dbReference>
<name>A0A494YX03_9BACI</name>
<evidence type="ECO:0000313" key="4">
    <source>
        <dbReference type="Proteomes" id="UP000281813"/>
    </source>
</evidence>
<comment type="caution">
    <text evidence="3">The sequence shown here is derived from an EMBL/GenBank/DDBJ whole genome shotgun (WGS) entry which is preliminary data.</text>
</comment>
<keyword evidence="1" id="KW-0378">Hydrolase</keyword>
<feature type="domain" description="Thioesterase" evidence="2">
    <location>
        <begin position="55"/>
        <end position="128"/>
    </location>
</feature>
<keyword evidence="4" id="KW-1185">Reference proteome</keyword>
<dbReference type="SUPFAM" id="SSF54637">
    <property type="entry name" value="Thioesterase/thiol ester dehydrase-isomerase"/>
    <property type="match status" value="1"/>
</dbReference>
<sequence length="139" mass="15774">MNRLEAKENFNHAIENEKAEFENFFLSKFFGLQFDYQEENCIVSLVSKDFMFNPQGSLHGGVIVFILDVSMGHLCKRHLGTAVTLEMNTQYLRPVGEGEIYCKSSFIKKGRKIIALKSDLFNEKGKLAATATATWLKAE</sequence>